<dbReference type="GO" id="GO:0017147">
    <property type="term" value="F:Wnt-protein binding"/>
    <property type="evidence" value="ECO:0007669"/>
    <property type="project" value="TreeGrafter"/>
</dbReference>
<feature type="transmembrane region" description="Helical" evidence="10">
    <location>
        <begin position="356"/>
        <end position="385"/>
    </location>
</feature>
<dbReference type="Pfam" id="PF01534">
    <property type="entry name" value="Frizzled"/>
    <property type="match status" value="1"/>
</dbReference>
<dbReference type="InterPro" id="IPR015526">
    <property type="entry name" value="Frizzled/SFRP"/>
</dbReference>
<evidence type="ECO:0000313" key="14">
    <source>
        <dbReference type="RefSeq" id="XP_018495728.2"/>
    </source>
</evidence>
<feature type="transmembrane region" description="Helical" evidence="10">
    <location>
        <begin position="267"/>
        <end position="293"/>
    </location>
</feature>
<dbReference type="KEGG" id="goe:100899473"/>
<accession>A0AAJ7PA05</accession>
<protein>
    <submittedName>
        <fullName evidence="14">Frizzled-2</fullName>
    </submittedName>
</protein>
<keyword evidence="7 9" id="KW-1015">Disulfide bond</keyword>
<keyword evidence="5 10" id="KW-1133">Transmembrane helix</keyword>
<dbReference type="Proteomes" id="UP000694867">
    <property type="component" value="Unplaced"/>
</dbReference>
<evidence type="ECO:0000256" key="6">
    <source>
        <dbReference type="ARBA" id="ARBA00023136"/>
    </source>
</evidence>
<keyword evidence="8" id="KW-0675">Receptor</keyword>
<gene>
    <name evidence="14" type="primary">LOC100899473</name>
</gene>
<dbReference type="SMART" id="SM01330">
    <property type="entry name" value="Frizzled"/>
    <property type="match status" value="1"/>
</dbReference>
<proteinExistence type="inferred from homology"/>
<feature type="domain" description="FZ" evidence="11">
    <location>
        <begin position="1"/>
        <end position="110"/>
    </location>
</feature>
<dbReference type="GO" id="GO:0060070">
    <property type="term" value="P:canonical Wnt signaling pathway"/>
    <property type="evidence" value="ECO:0007669"/>
    <property type="project" value="TreeGrafter"/>
</dbReference>
<evidence type="ECO:0000256" key="8">
    <source>
        <dbReference type="ARBA" id="ARBA00023170"/>
    </source>
</evidence>
<keyword evidence="6 10" id="KW-0472">Membrane</keyword>
<evidence type="ECO:0000256" key="4">
    <source>
        <dbReference type="ARBA" id="ARBA00022692"/>
    </source>
</evidence>
<dbReference type="InterPro" id="IPR000539">
    <property type="entry name" value="Frizzled/Smoothened_7TM"/>
</dbReference>
<dbReference type="GeneID" id="100899473"/>
<feature type="transmembrane region" description="Helical" evidence="10">
    <location>
        <begin position="457"/>
        <end position="479"/>
    </location>
</feature>
<dbReference type="Pfam" id="PF01392">
    <property type="entry name" value="Fz"/>
    <property type="match status" value="1"/>
</dbReference>
<keyword evidence="3" id="KW-0217">Developmental protein</keyword>
<dbReference type="PANTHER" id="PTHR11309">
    <property type="entry name" value="FRIZZLED"/>
    <property type="match status" value="1"/>
</dbReference>
<feature type="disulfide bond" evidence="9">
    <location>
        <begin position="70"/>
        <end position="94"/>
    </location>
</feature>
<feature type="transmembrane region" description="Helical" evidence="10">
    <location>
        <begin position="405"/>
        <end position="430"/>
    </location>
</feature>
<keyword evidence="4 10" id="KW-0812">Transmembrane</keyword>
<feature type="disulfide bond" evidence="9">
    <location>
        <begin position="66"/>
        <end position="107"/>
    </location>
</feature>
<comment type="caution">
    <text evidence="9">Lacks conserved residue(s) required for the propagation of feature annotation.</text>
</comment>
<dbReference type="GO" id="GO:0035567">
    <property type="term" value="P:non-canonical Wnt signaling pathway"/>
    <property type="evidence" value="ECO:0007669"/>
    <property type="project" value="TreeGrafter"/>
</dbReference>
<feature type="disulfide bond" evidence="9">
    <location>
        <begin position="39"/>
        <end position="77"/>
    </location>
</feature>
<dbReference type="Gene3D" id="1.10.2000.10">
    <property type="entry name" value="Frizzled cysteine-rich domain"/>
    <property type="match status" value="1"/>
</dbReference>
<dbReference type="InterPro" id="IPR017981">
    <property type="entry name" value="GPCR_2-like_7TM"/>
</dbReference>
<feature type="disulfide bond" evidence="9">
    <location>
        <begin position="2"/>
        <end position="48"/>
    </location>
</feature>
<evidence type="ECO:0000256" key="2">
    <source>
        <dbReference type="ARBA" id="ARBA00008077"/>
    </source>
</evidence>
<dbReference type="AlphaFoldDB" id="A0AAJ7PA05"/>
<feature type="transmembrane region" description="Helical" evidence="10">
    <location>
        <begin position="192"/>
        <end position="215"/>
    </location>
</feature>
<evidence type="ECO:0000256" key="9">
    <source>
        <dbReference type="PROSITE-ProRule" id="PRU00090"/>
    </source>
</evidence>
<keyword evidence="13" id="KW-1185">Reference proteome</keyword>
<dbReference type="GO" id="GO:0005886">
    <property type="term" value="C:plasma membrane"/>
    <property type="evidence" value="ECO:0007669"/>
    <property type="project" value="TreeGrafter"/>
</dbReference>
<evidence type="ECO:0000313" key="13">
    <source>
        <dbReference type="Proteomes" id="UP000694867"/>
    </source>
</evidence>
<comment type="subcellular location">
    <subcellularLocation>
        <location evidence="1">Membrane</location>
        <topology evidence="1">Multi-pass membrane protein</topology>
    </subcellularLocation>
</comment>
<evidence type="ECO:0000256" key="3">
    <source>
        <dbReference type="ARBA" id="ARBA00022473"/>
    </source>
</evidence>
<dbReference type="SUPFAM" id="SSF63501">
    <property type="entry name" value="Frizzled cysteine-rich domain"/>
    <property type="match status" value="1"/>
</dbReference>
<evidence type="ECO:0000256" key="7">
    <source>
        <dbReference type="ARBA" id="ARBA00023157"/>
    </source>
</evidence>
<reference evidence="14" key="1">
    <citation type="submission" date="2025-08" db="UniProtKB">
        <authorList>
            <consortium name="RefSeq"/>
        </authorList>
    </citation>
    <scope>IDENTIFICATION</scope>
</reference>
<feature type="domain" description="G-protein coupled receptors family 2 profile 2" evidence="12">
    <location>
        <begin position="188"/>
        <end position="486"/>
    </location>
</feature>
<name>A0AAJ7PA05_9ACAR</name>
<dbReference type="SMART" id="SM00063">
    <property type="entry name" value="FRI"/>
    <property type="match status" value="1"/>
</dbReference>
<dbReference type="PROSITE" id="PS50261">
    <property type="entry name" value="G_PROTEIN_RECEP_F2_4"/>
    <property type="match status" value="1"/>
</dbReference>
<feature type="transmembrane region" description="Helical" evidence="10">
    <location>
        <begin position="314"/>
        <end position="336"/>
    </location>
</feature>
<dbReference type="PRINTS" id="PR00489">
    <property type="entry name" value="FRIZZLED"/>
</dbReference>
<dbReference type="PANTHER" id="PTHR11309:SF126">
    <property type="entry name" value="FRIZZLED-2"/>
    <property type="match status" value="1"/>
</dbReference>
<dbReference type="InterPro" id="IPR036790">
    <property type="entry name" value="Frizzled_dom_sf"/>
</dbReference>
<comment type="similarity">
    <text evidence="2">Belongs to the G-protein coupled receptor Fz/Smo family.</text>
</comment>
<evidence type="ECO:0000256" key="5">
    <source>
        <dbReference type="ARBA" id="ARBA00022989"/>
    </source>
</evidence>
<dbReference type="GO" id="GO:0042813">
    <property type="term" value="F:Wnt receptor activity"/>
    <property type="evidence" value="ECO:0007669"/>
    <property type="project" value="TreeGrafter"/>
</dbReference>
<sequence>MCRGVAYNRTRFPNGLNHDTQDEAGLEVHQFWPLVQLQCSQELRVFLCSIYTPICMDDFHGRVPPCRTLCERVRVGCSPLMQSLGFVWPERLNCEPFPNYGDPENMCMDPKEGEPPKKPEPGVTITDVLSPALPPLPPSNSGNGTCPCYCPPPMVNTLAPSFKKSFVREKLPGCAQPCRNMYFSKDDQLFTYYWLLVWSVVCLISSSTTILSCMIDSSRFPYPERPVIYISMCYFFISLGYLLGTYLGNEQLACDGSLIRYSILSNLVNSVPCLVVFSLTYYFIIVSSLWWVILSMSWFLSAALKWSSEAISGYSVYFHMFAWLSGAAIISTVVYFDAIDGDSVTGLCFVGSQNSFNLNMFLIIPLCASLVVGVFFLLIGFSSLFKIRKIIKAQGQHKAEKFERLIVRIGVYSVLYALPSTIVVGCLFYERHYKEVWMNKLTCPCEHNDSMWSRPSLHIFVVKHFMFLVAGITSGFWVCSSKTFNSWWRYFAGGTNPHRPHINPISPHLDKHGSLGTLRSAPRLDLAGSIANSGTLSNV</sequence>
<evidence type="ECO:0000256" key="10">
    <source>
        <dbReference type="SAM" id="Phobius"/>
    </source>
</evidence>
<feature type="transmembrane region" description="Helical" evidence="10">
    <location>
        <begin position="227"/>
        <end position="247"/>
    </location>
</feature>
<evidence type="ECO:0000259" key="12">
    <source>
        <dbReference type="PROSITE" id="PS50261"/>
    </source>
</evidence>
<dbReference type="InterPro" id="IPR020067">
    <property type="entry name" value="Frizzled_dom"/>
</dbReference>
<evidence type="ECO:0000256" key="1">
    <source>
        <dbReference type="ARBA" id="ARBA00004141"/>
    </source>
</evidence>
<dbReference type="Gene3D" id="1.20.1070.10">
    <property type="entry name" value="Rhodopsin 7-helix transmembrane proteins"/>
    <property type="match status" value="1"/>
</dbReference>
<evidence type="ECO:0000259" key="11">
    <source>
        <dbReference type="PROSITE" id="PS50038"/>
    </source>
</evidence>
<dbReference type="PROSITE" id="PS50038">
    <property type="entry name" value="FZ"/>
    <property type="match status" value="1"/>
</dbReference>
<organism evidence="13 14">
    <name type="scientific">Galendromus occidentalis</name>
    <name type="common">western predatory mite</name>
    <dbReference type="NCBI Taxonomy" id="34638"/>
    <lineage>
        <taxon>Eukaryota</taxon>
        <taxon>Metazoa</taxon>
        <taxon>Ecdysozoa</taxon>
        <taxon>Arthropoda</taxon>
        <taxon>Chelicerata</taxon>
        <taxon>Arachnida</taxon>
        <taxon>Acari</taxon>
        <taxon>Parasitiformes</taxon>
        <taxon>Mesostigmata</taxon>
        <taxon>Gamasina</taxon>
        <taxon>Phytoseioidea</taxon>
        <taxon>Phytoseiidae</taxon>
        <taxon>Typhlodrominae</taxon>
        <taxon>Galendromus</taxon>
    </lineage>
</organism>
<dbReference type="RefSeq" id="XP_018495728.2">
    <property type="nucleotide sequence ID" value="XM_018640212.2"/>
</dbReference>